<dbReference type="Proteomes" id="UP000198551">
    <property type="component" value="Unassembled WGS sequence"/>
</dbReference>
<dbReference type="AlphaFoldDB" id="A0A1C4YFX7"/>
<evidence type="ECO:0000313" key="3">
    <source>
        <dbReference type="Proteomes" id="UP000198551"/>
    </source>
</evidence>
<accession>A0A1C4YFX7</accession>
<keyword evidence="1" id="KW-1133">Transmembrane helix</keyword>
<dbReference type="EMBL" id="FMCV01000011">
    <property type="protein sequence ID" value="SCF19556.1"/>
    <property type="molecule type" value="Genomic_DNA"/>
</dbReference>
<keyword evidence="1" id="KW-0472">Membrane</keyword>
<gene>
    <name evidence="2" type="ORF">GA0070215_11136</name>
</gene>
<protein>
    <submittedName>
        <fullName evidence="2">Uncharacterized protein</fullName>
    </submittedName>
</protein>
<evidence type="ECO:0000313" key="2">
    <source>
        <dbReference type="EMBL" id="SCF19556.1"/>
    </source>
</evidence>
<organism evidence="2 3">
    <name type="scientific">Micromonospora marina</name>
    <dbReference type="NCBI Taxonomy" id="307120"/>
    <lineage>
        <taxon>Bacteria</taxon>
        <taxon>Bacillati</taxon>
        <taxon>Actinomycetota</taxon>
        <taxon>Actinomycetes</taxon>
        <taxon>Micromonosporales</taxon>
        <taxon>Micromonosporaceae</taxon>
        <taxon>Micromonospora</taxon>
    </lineage>
</organism>
<feature type="transmembrane region" description="Helical" evidence="1">
    <location>
        <begin position="26"/>
        <end position="44"/>
    </location>
</feature>
<keyword evidence="3" id="KW-1185">Reference proteome</keyword>
<keyword evidence="1" id="KW-0812">Transmembrane</keyword>
<proteinExistence type="predicted"/>
<reference evidence="3" key="1">
    <citation type="submission" date="2016-06" db="EMBL/GenBank/DDBJ databases">
        <authorList>
            <person name="Varghese N."/>
        </authorList>
    </citation>
    <scope>NUCLEOTIDE SEQUENCE [LARGE SCALE GENOMIC DNA]</scope>
    <source>
        <strain evidence="3">DSM 45555</strain>
    </source>
</reference>
<sequence length="52" mass="5536">MPGRASAAWVVLAVCGLLDAWNPTPLYVLTALAVTLATAGLLTFRRRDLPVL</sequence>
<evidence type="ECO:0000256" key="1">
    <source>
        <dbReference type="SAM" id="Phobius"/>
    </source>
</evidence>
<dbReference type="RefSeq" id="WP_244167005.1">
    <property type="nucleotide sequence ID" value="NZ_FMCV01000011.1"/>
</dbReference>
<name>A0A1C4YFX7_9ACTN</name>